<comment type="subcellular location">
    <subcellularLocation>
        <location evidence="1 11">Cytoplasm</location>
    </subcellularLocation>
</comment>
<dbReference type="PANTHER" id="PTHR11638:SF18">
    <property type="entry name" value="HEAT SHOCK PROTEIN 104"/>
    <property type="match status" value="1"/>
</dbReference>
<dbReference type="FunFam" id="3.40.50.300:FF:000025">
    <property type="entry name" value="ATP-dependent Clp protease subunit"/>
    <property type="match status" value="1"/>
</dbReference>
<dbReference type="SMART" id="SM01086">
    <property type="entry name" value="ClpB_D2-small"/>
    <property type="match status" value="1"/>
</dbReference>
<keyword evidence="4 10" id="KW-0547">Nucleotide-binding</keyword>
<evidence type="ECO:0000256" key="9">
    <source>
        <dbReference type="PROSITE-ProRule" id="PRU01251"/>
    </source>
</evidence>
<dbReference type="InterPro" id="IPR003593">
    <property type="entry name" value="AAA+_ATPase"/>
</dbReference>
<feature type="region of interest" description="Disordered" evidence="12">
    <location>
        <begin position="866"/>
        <end position="889"/>
    </location>
</feature>
<dbReference type="FunFam" id="3.40.50.300:FF:000010">
    <property type="entry name" value="Chaperone clpB 1, putative"/>
    <property type="match status" value="1"/>
</dbReference>
<dbReference type="Gene3D" id="3.40.50.300">
    <property type="entry name" value="P-loop containing nucleotide triphosphate hydrolases"/>
    <property type="match status" value="3"/>
</dbReference>
<keyword evidence="7 10" id="KW-0143">Chaperone</keyword>
<protein>
    <recommendedName>
        <fullName evidence="11">Chaperone protein ClpB</fullName>
    </recommendedName>
</protein>
<dbReference type="CDD" id="cd19499">
    <property type="entry name" value="RecA-like_ClpB_Hsp104-like"/>
    <property type="match status" value="1"/>
</dbReference>
<dbReference type="PANTHER" id="PTHR11638">
    <property type="entry name" value="ATP-DEPENDENT CLP PROTEASE"/>
    <property type="match status" value="1"/>
</dbReference>
<comment type="caution">
    <text evidence="14">The sequence shown here is derived from an EMBL/GenBank/DDBJ whole genome shotgun (WGS) entry which is preliminary data.</text>
</comment>
<dbReference type="GO" id="GO:0005524">
    <property type="term" value="F:ATP binding"/>
    <property type="evidence" value="ECO:0007669"/>
    <property type="project" value="UniProtKB-UniRule"/>
</dbReference>
<dbReference type="InterPro" id="IPR028299">
    <property type="entry name" value="ClpA/B_CS2"/>
</dbReference>
<dbReference type="PRINTS" id="PR00300">
    <property type="entry name" value="CLPPROTEASEA"/>
</dbReference>
<evidence type="ECO:0000256" key="3">
    <source>
        <dbReference type="ARBA" id="ARBA00022737"/>
    </source>
</evidence>
<keyword evidence="6 11" id="KW-0175">Coiled coil</keyword>
<name>A0A917DQN8_9BACL</name>
<dbReference type="PROSITE" id="PS00871">
    <property type="entry name" value="CLPAB_2"/>
    <property type="match status" value="1"/>
</dbReference>
<evidence type="ECO:0000256" key="6">
    <source>
        <dbReference type="ARBA" id="ARBA00023054"/>
    </source>
</evidence>
<reference evidence="14" key="2">
    <citation type="submission" date="2020-09" db="EMBL/GenBank/DDBJ databases">
        <authorList>
            <person name="Sun Q."/>
            <person name="Zhou Y."/>
        </authorList>
    </citation>
    <scope>NUCLEOTIDE SEQUENCE</scope>
    <source>
        <strain evidence="14">CGMCC 1.15178</strain>
    </source>
</reference>
<dbReference type="GO" id="GO:0016887">
    <property type="term" value="F:ATP hydrolysis activity"/>
    <property type="evidence" value="ECO:0007669"/>
    <property type="project" value="InterPro"/>
</dbReference>
<evidence type="ECO:0000313" key="15">
    <source>
        <dbReference type="Proteomes" id="UP000612456"/>
    </source>
</evidence>
<dbReference type="CDD" id="cd00009">
    <property type="entry name" value="AAA"/>
    <property type="match status" value="1"/>
</dbReference>
<evidence type="ECO:0000256" key="11">
    <source>
        <dbReference type="RuleBase" id="RU362034"/>
    </source>
</evidence>
<dbReference type="Pfam" id="PF07724">
    <property type="entry name" value="AAA_2"/>
    <property type="match status" value="1"/>
</dbReference>
<dbReference type="RefSeq" id="WP_188990419.1">
    <property type="nucleotide sequence ID" value="NZ_BMHP01000001.1"/>
</dbReference>
<dbReference type="Pfam" id="PF00004">
    <property type="entry name" value="AAA"/>
    <property type="match status" value="1"/>
</dbReference>
<dbReference type="EMBL" id="BMHP01000001">
    <property type="protein sequence ID" value="GGD57441.1"/>
    <property type="molecule type" value="Genomic_DNA"/>
</dbReference>
<evidence type="ECO:0000256" key="4">
    <source>
        <dbReference type="ARBA" id="ARBA00022741"/>
    </source>
</evidence>
<sequence length="889" mass="100240">MDFNRFTQKAQEAIVAAQQAALSRHHQEIGLIHLILALISQQEGLTPRLLQKLNVPLEEFRTRLMDQLARKPQVEGPGAENARAYLSPAFNVMIAQAEKEAEGLKDDYLSVEHLLLAMLDDKQETGTLLRSFGIKRSAMLAALAEIRGHQRVTNQEPEATYEVLEKYGRDLVAEVRSGKVDPVIGRDSEIRRVIRILSRKTKNNPVLIGEPGVGKTAIVEGLAHRIVKRDVPEGLRDKIIFALDMGALIAGAKFRGEFEERLKAVLHEVKESNGRILLFIDELHTIVGAGKTEGAMDAGNMLKPMLARGELHCIGATTLDEYRKYIEKDPALERRFQQVLVSEPDVEDTVSILRGLKERFELHHGVKIHDNALVAAGVLSNRYISDRFLPDKAIDLIDEACAMIRTEIDSMPTELDEVTRRMMQLEIEEAALRKETDAASQDRLKVLQKELADFKDRYNTLKAKWDHEKEMLQGVQKLRKELEQLKLELVEAEDRYDLEKSAELSYGRIPEMEKRLKQAEEDAQSDTQQRLLREEVTEEEIAGIVAQWTGIPVNRLVEGERQKLLRLEELLHKRVVGQDEAVSRVSDAVLRARAGIQEANRPIGSFLFLGPTGVGKTELAKALAEALFDSEQRIIRIDMSEYMEKHAVSRLVGAPPGYVGYEEGGQLTEAVRRQPYSVLLFDEVEKAHPDVFNTLLQLLDDGRLTDSQGRVVDFKNTIVILTSNIGSSYLIEGMDHSGEISEQAEQSVMRELRGHFRPEFLNRIDDVVLFNPLSLDQVEQIVGKLVNSLELRLKERRIGLRLTEAARAHIAREGYDPVYGARPLKRYIQRFLETRLAREMIAGTIGDGAQVEIDVEDEELAIRTLTGNPDSDLNRNDDTERAGKPAISL</sequence>
<dbReference type="GO" id="GO:0034605">
    <property type="term" value="P:cellular response to heat"/>
    <property type="evidence" value="ECO:0007669"/>
    <property type="project" value="TreeGrafter"/>
</dbReference>
<dbReference type="Pfam" id="PF02861">
    <property type="entry name" value="Clp_N"/>
    <property type="match status" value="1"/>
</dbReference>
<dbReference type="GO" id="GO:0042026">
    <property type="term" value="P:protein refolding"/>
    <property type="evidence" value="ECO:0007669"/>
    <property type="project" value="UniProtKB-UniRule"/>
</dbReference>
<evidence type="ECO:0000256" key="2">
    <source>
        <dbReference type="ARBA" id="ARBA00008675"/>
    </source>
</evidence>
<dbReference type="Proteomes" id="UP000612456">
    <property type="component" value="Unassembled WGS sequence"/>
</dbReference>
<comment type="subunit">
    <text evidence="8">Homohexamer. The oligomerization is ATP-dependent.</text>
</comment>
<dbReference type="PROSITE" id="PS51903">
    <property type="entry name" value="CLP_R"/>
    <property type="match status" value="1"/>
</dbReference>
<dbReference type="InterPro" id="IPR001270">
    <property type="entry name" value="ClpA/B"/>
</dbReference>
<dbReference type="NCBIfam" id="TIGR03346">
    <property type="entry name" value="chaperone_ClpB"/>
    <property type="match status" value="1"/>
</dbReference>
<feature type="compositionally biased region" description="Basic and acidic residues" evidence="12">
    <location>
        <begin position="872"/>
        <end position="883"/>
    </location>
</feature>
<evidence type="ECO:0000256" key="7">
    <source>
        <dbReference type="ARBA" id="ARBA00023186"/>
    </source>
</evidence>
<reference evidence="14" key="1">
    <citation type="journal article" date="2014" name="Int. J. Syst. Evol. Microbiol.">
        <title>Complete genome sequence of Corynebacterium casei LMG S-19264T (=DSM 44701T), isolated from a smear-ripened cheese.</title>
        <authorList>
            <consortium name="US DOE Joint Genome Institute (JGI-PGF)"/>
            <person name="Walter F."/>
            <person name="Albersmeier A."/>
            <person name="Kalinowski J."/>
            <person name="Ruckert C."/>
        </authorList>
    </citation>
    <scope>NUCLEOTIDE SEQUENCE</scope>
    <source>
        <strain evidence="14">CGMCC 1.15178</strain>
    </source>
</reference>
<feature type="coiled-coil region" evidence="11">
    <location>
        <begin position="415"/>
        <end position="529"/>
    </location>
</feature>
<dbReference type="InterPro" id="IPR003959">
    <property type="entry name" value="ATPase_AAA_core"/>
</dbReference>
<evidence type="ECO:0000256" key="10">
    <source>
        <dbReference type="RuleBase" id="RU004432"/>
    </source>
</evidence>
<gene>
    <name evidence="11 14" type="primary">clpB</name>
    <name evidence="14" type="ORF">GCM10010911_14090</name>
</gene>
<comment type="subunit">
    <text evidence="11">Homohexamer; The oligomerization is ATP-dependent.</text>
</comment>
<comment type="similarity">
    <text evidence="2 10">Belongs to the ClpA/ClpB family.</text>
</comment>
<dbReference type="InterPro" id="IPR017730">
    <property type="entry name" value="Chaperonin_ClpB"/>
</dbReference>
<keyword evidence="3 9" id="KW-0677">Repeat</keyword>
<keyword evidence="11" id="KW-0346">Stress response</keyword>
<dbReference type="SMART" id="SM00382">
    <property type="entry name" value="AAA"/>
    <property type="match status" value="2"/>
</dbReference>
<keyword evidence="5 10" id="KW-0067">ATP-binding</keyword>
<evidence type="ECO:0000313" key="14">
    <source>
        <dbReference type="EMBL" id="GGD57441.1"/>
    </source>
</evidence>
<comment type="function">
    <text evidence="11">Part of a stress-induced multi-chaperone system, it is involved in the recovery of the cell from heat-induced damage, in cooperation with DnaK, DnaJ and GrpE.</text>
</comment>
<dbReference type="InterPro" id="IPR036628">
    <property type="entry name" value="Clp_N_dom_sf"/>
</dbReference>
<keyword evidence="11" id="KW-0963">Cytoplasm</keyword>
<keyword evidence="15" id="KW-1185">Reference proteome</keyword>
<accession>A0A917DQN8</accession>
<dbReference type="InterPro" id="IPR027417">
    <property type="entry name" value="P-loop_NTPase"/>
</dbReference>
<evidence type="ECO:0000259" key="13">
    <source>
        <dbReference type="PROSITE" id="PS51903"/>
    </source>
</evidence>
<dbReference type="SUPFAM" id="SSF81923">
    <property type="entry name" value="Double Clp-N motif"/>
    <property type="match status" value="1"/>
</dbReference>
<dbReference type="SUPFAM" id="SSF52540">
    <property type="entry name" value="P-loop containing nucleoside triphosphate hydrolases"/>
    <property type="match status" value="2"/>
</dbReference>
<dbReference type="InterPro" id="IPR018368">
    <property type="entry name" value="ClpA/B_CS1"/>
</dbReference>
<dbReference type="InterPro" id="IPR041546">
    <property type="entry name" value="ClpA/ClpB_AAA_lid"/>
</dbReference>
<dbReference type="Pfam" id="PF10431">
    <property type="entry name" value="ClpB_D2-small"/>
    <property type="match status" value="1"/>
</dbReference>
<dbReference type="FunFam" id="3.40.50.300:FF:000120">
    <property type="entry name" value="ATP-dependent chaperone ClpB"/>
    <property type="match status" value="1"/>
</dbReference>
<proteinExistence type="inferred from homology"/>
<evidence type="ECO:0000256" key="1">
    <source>
        <dbReference type="ARBA" id="ARBA00004496"/>
    </source>
</evidence>
<dbReference type="InterPro" id="IPR050130">
    <property type="entry name" value="ClpA_ClpB"/>
</dbReference>
<feature type="domain" description="Clp R" evidence="13">
    <location>
        <begin position="3"/>
        <end position="149"/>
    </location>
</feature>
<evidence type="ECO:0000256" key="8">
    <source>
        <dbReference type="ARBA" id="ARBA00026057"/>
    </source>
</evidence>
<dbReference type="PROSITE" id="PS00870">
    <property type="entry name" value="CLPAB_1"/>
    <property type="match status" value="1"/>
</dbReference>
<dbReference type="Pfam" id="PF17871">
    <property type="entry name" value="AAA_lid_9"/>
    <property type="match status" value="1"/>
</dbReference>
<dbReference type="Gene3D" id="1.10.1780.10">
    <property type="entry name" value="Clp, N-terminal domain"/>
    <property type="match status" value="1"/>
</dbReference>
<dbReference type="Gene3D" id="1.10.8.60">
    <property type="match status" value="1"/>
</dbReference>
<dbReference type="InterPro" id="IPR019489">
    <property type="entry name" value="Clp_ATPase_C"/>
</dbReference>
<dbReference type="InterPro" id="IPR004176">
    <property type="entry name" value="Clp_R_N"/>
</dbReference>
<dbReference type="AlphaFoldDB" id="A0A917DQN8"/>
<evidence type="ECO:0000256" key="5">
    <source>
        <dbReference type="ARBA" id="ARBA00022840"/>
    </source>
</evidence>
<organism evidence="14 15">
    <name type="scientific">Paenibacillus nasutitermitis</name>
    <dbReference type="NCBI Taxonomy" id="1652958"/>
    <lineage>
        <taxon>Bacteria</taxon>
        <taxon>Bacillati</taxon>
        <taxon>Bacillota</taxon>
        <taxon>Bacilli</taxon>
        <taxon>Bacillales</taxon>
        <taxon>Paenibacillaceae</taxon>
        <taxon>Paenibacillus</taxon>
    </lineage>
</organism>
<evidence type="ECO:0000256" key="12">
    <source>
        <dbReference type="SAM" id="MobiDB-lite"/>
    </source>
</evidence>
<dbReference type="GO" id="GO:0005737">
    <property type="term" value="C:cytoplasm"/>
    <property type="evidence" value="ECO:0007669"/>
    <property type="project" value="UniProtKB-SubCell"/>
</dbReference>